<keyword evidence="3" id="KW-1185">Reference proteome</keyword>
<evidence type="ECO:0000256" key="1">
    <source>
        <dbReference type="SAM" id="MobiDB-lite"/>
    </source>
</evidence>
<gene>
    <name evidence="2" type="ORF">NA56DRAFT_706023</name>
</gene>
<dbReference type="AlphaFoldDB" id="A0A2J6PY73"/>
<dbReference type="Proteomes" id="UP000235672">
    <property type="component" value="Unassembled WGS sequence"/>
</dbReference>
<evidence type="ECO:0000313" key="2">
    <source>
        <dbReference type="EMBL" id="PMD18982.1"/>
    </source>
</evidence>
<name>A0A2J6PY73_9HELO</name>
<reference evidence="2 3" key="1">
    <citation type="submission" date="2016-05" db="EMBL/GenBank/DDBJ databases">
        <title>A degradative enzymes factory behind the ericoid mycorrhizal symbiosis.</title>
        <authorList>
            <consortium name="DOE Joint Genome Institute"/>
            <person name="Martino E."/>
            <person name="Morin E."/>
            <person name="Grelet G."/>
            <person name="Kuo A."/>
            <person name="Kohler A."/>
            <person name="Daghino S."/>
            <person name="Barry K."/>
            <person name="Choi C."/>
            <person name="Cichocki N."/>
            <person name="Clum A."/>
            <person name="Copeland A."/>
            <person name="Hainaut M."/>
            <person name="Haridas S."/>
            <person name="Labutti K."/>
            <person name="Lindquist E."/>
            <person name="Lipzen A."/>
            <person name="Khouja H.-R."/>
            <person name="Murat C."/>
            <person name="Ohm R."/>
            <person name="Olson A."/>
            <person name="Spatafora J."/>
            <person name="Veneault-Fourrey C."/>
            <person name="Henrissat B."/>
            <person name="Grigoriev I."/>
            <person name="Martin F."/>
            <person name="Perotto S."/>
        </authorList>
    </citation>
    <scope>NUCLEOTIDE SEQUENCE [LARGE SCALE GENOMIC DNA]</scope>
    <source>
        <strain evidence="2 3">UAMH 7357</strain>
    </source>
</reference>
<feature type="region of interest" description="Disordered" evidence="1">
    <location>
        <begin position="1"/>
        <end position="27"/>
    </location>
</feature>
<organism evidence="2 3">
    <name type="scientific">Hyaloscypha hepaticicola</name>
    <dbReference type="NCBI Taxonomy" id="2082293"/>
    <lineage>
        <taxon>Eukaryota</taxon>
        <taxon>Fungi</taxon>
        <taxon>Dikarya</taxon>
        <taxon>Ascomycota</taxon>
        <taxon>Pezizomycotina</taxon>
        <taxon>Leotiomycetes</taxon>
        <taxon>Helotiales</taxon>
        <taxon>Hyaloscyphaceae</taxon>
        <taxon>Hyaloscypha</taxon>
    </lineage>
</organism>
<accession>A0A2J6PY73</accession>
<dbReference type="EMBL" id="KZ613491">
    <property type="protein sequence ID" value="PMD18982.1"/>
    <property type="molecule type" value="Genomic_DNA"/>
</dbReference>
<dbReference type="OrthoDB" id="3545182at2759"/>
<evidence type="ECO:0000313" key="3">
    <source>
        <dbReference type="Proteomes" id="UP000235672"/>
    </source>
</evidence>
<sequence>MPRAIRKKATAPPKAERPATKALQPKSTNILKRSISNVYKGKGESQNAESCSKRVAKSSVDVGQKTQYSKPQWSIAGEYKITSVNQDIDTSGFSLKIFHYNNGHDHHLYATFVFDRLEGLMRMAPYEAMDTRPLGRFNLCDFEKACELEQDAEPVPRNESWVMRWRAKEGGMRMGALIDDRLNDSFTISMDEESTSKDFIGVKVAFDIIFSGRDFKFEAIKTENLETEAALTPQALSSKWESLKRPFQPPSDYDSSEDEAEELARLYSAAELRKMKQAMQSSSKLLPTLASPVLVPNGRGGMTKLIEALPSWAWDVEGEWKVEFPHLASVLGFDKKKPWTMEFQISNNPLHTRVGRQLWASLNFGDMRGTMRFCPMKKHLSDGPETLKKFESECVLPAGCWPGPPPKGQQKWILRWRGKIQGYVTSEGSDQHQSDCIFETAKDGSLSFSAVMMYDGQPLLLEAKKVKDAPLAKGSRVTVTTCWASDKPPSASRSGYYIVSI</sequence>
<protein>
    <submittedName>
        <fullName evidence="2">Uncharacterized protein</fullName>
    </submittedName>
</protein>
<proteinExistence type="predicted"/>